<dbReference type="PANTHER" id="PTHR42996:SF1">
    <property type="entry name" value="PHOSPHATE-BINDING PROTEIN PSTS"/>
    <property type="match status" value="1"/>
</dbReference>
<dbReference type="GO" id="GO:0042301">
    <property type="term" value="F:phosphate ion binding"/>
    <property type="evidence" value="ECO:0007669"/>
    <property type="project" value="InterPro"/>
</dbReference>
<evidence type="ECO:0000256" key="6">
    <source>
        <dbReference type="SAM" id="SignalP"/>
    </source>
</evidence>
<organism evidence="8 9">
    <name type="scientific">Agromyces badenianii</name>
    <dbReference type="NCBI Taxonomy" id="2080742"/>
    <lineage>
        <taxon>Bacteria</taxon>
        <taxon>Bacillati</taxon>
        <taxon>Actinomycetota</taxon>
        <taxon>Actinomycetes</taxon>
        <taxon>Micrococcales</taxon>
        <taxon>Microbacteriaceae</taxon>
        <taxon>Agromyces</taxon>
    </lineage>
</organism>
<feature type="chain" id="PRO_5043702741" evidence="6">
    <location>
        <begin position="28"/>
        <end position="529"/>
    </location>
</feature>
<dbReference type="PANTHER" id="PTHR42996">
    <property type="entry name" value="PHOSPHATE-BINDING PROTEIN PSTS"/>
    <property type="match status" value="1"/>
</dbReference>
<dbReference type="InterPro" id="IPR006311">
    <property type="entry name" value="TAT_signal"/>
</dbReference>
<dbReference type="InterPro" id="IPR024370">
    <property type="entry name" value="PBP_domain"/>
</dbReference>
<keyword evidence="9" id="KW-1185">Reference proteome</keyword>
<sequence>MTSRRRLFRLISAGIAGMLLLGVAGQAAPQSARADSWAPISGSGSTWSQNALDQWRTNVLANYGMKVDYNGMGSSAGRTDFLNGAVDFAVSEIPFQSQPQDGSQPENPRGGFAYMPIVAGGTSLMYNLKIGGKRVTNLRLSGPVIAKIFTGAISKWNDAAIQADNPGLAMPDRPIVPVVRSDGSGSSAQFTLWMSRQYPDTWTSGMTSQFPPPSNGKAQNGSLGVAGYVSQNYGEGAITYVEYSYALKAGFPVAKVLNSSGYYIEPTASSVAVGLMHAQINSDLTQNLDGVYNSADPRTYPLSSYSYMIVPTEVNSAVYRTFTAEKGKTLGTFANYMLCEGQQQAPQLGYSPLPMNLVLAGFEQIKRIPGASVGDVDINACNNPTFKPGDSPGSNQLAATAPQPSDCDKQGPNQCTTGTAGAPQETAITGSGSGGGSSDAGSTAGGDAAAAGAAAGAAGSEPLYDANGNLISGSATTAGLAVSSPFTLADEGWGAAQFLMLAAGAFLVAAIVVPPLASRRLRRGASTPN</sequence>
<feature type="region of interest" description="Disordered" evidence="4">
    <location>
        <begin position="383"/>
        <end position="447"/>
    </location>
</feature>
<proteinExistence type="inferred from homology"/>
<dbReference type="OrthoDB" id="9801510at2"/>
<dbReference type="KEGG" id="agm:DCE93_12995"/>
<dbReference type="Proteomes" id="UP000244729">
    <property type="component" value="Chromosome"/>
</dbReference>
<evidence type="ECO:0000259" key="7">
    <source>
        <dbReference type="Pfam" id="PF12849"/>
    </source>
</evidence>
<evidence type="ECO:0000313" key="9">
    <source>
        <dbReference type="Proteomes" id="UP000244729"/>
    </source>
</evidence>
<reference evidence="8 9" key="1">
    <citation type="submission" date="2018-04" db="EMBL/GenBank/DDBJ databases">
        <authorList>
            <person name="Li J."/>
        </authorList>
    </citation>
    <scope>NUCLEOTIDE SEQUENCE [LARGE SCALE GENOMIC DNA]</scope>
    <source>
        <strain evidence="9">30A</strain>
    </source>
</reference>
<gene>
    <name evidence="8" type="primary">pstS</name>
    <name evidence="8" type="ORF">DCE93_12995</name>
</gene>
<dbReference type="PROSITE" id="PS51318">
    <property type="entry name" value="TAT"/>
    <property type="match status" value="1"/>
</dbReference>
<feature type="signal peptide" evidence="6">
    <location>
        <begin position="1"/>
        <end position="27"/>
    </location>
</feature>
<protein>
    <submittedName>
        <fullName evidence="8">Phosphate ABC transporter substrate-binding protein PstS</fullName>
    </submittedName>
</protein>
<feature type="domain" description="PBP" evidence="7">
    <location>
        <begin position="37"/>
        <end position="339"/>
    </location>
</feature>
<keyword evidence="6" id="KW-0732">Signal</keyword>
<keyword evidence="3" id="KW-0592">Phosphate transport</keyword>
<name>A0A2S0WYS0_9MICO</name>
<keyword evidence="2" id="KW-0813">Transport</keyword>
<evidence type="ECO:0000256" key="3">
    <source>
        <dbReference type="ARBA" id="ARBA00022592"/>
    </source>
</evidence>
<dbReference type="AlphaFoldDB" id="A0A2S0WYS0"/>
<dbReference type="GO" id="GO:0035435">
    <property type="term" value="P:phosphate ion transmembrane transport"/>
    <property type="evidence" value="ECO:0007669"/>
    <property type="project" value="InterPro"/>
</dbReference>
<dbReference type="InterPro" id="IPR005673">
    <property type="entry name" value="ABC_phos-bd_PstS"/>
</dbReference>
<dbReference type="GO" id="GO:0043190">
    <property type="term" value="C:ATP-binding cassette (ABC) transporter complex"/>
    <property type="evidence" value="ECO:0007669"/>
    <property type="project" value="InterPro"/>
</dbReference>
<dbReference type="Pfam" id="PF12849">
    <property type="entry name" value="PBP_like_2"/>
    <property type="match status" value="1"/>
</dbReference>
<keyword evidence="5" id="KW-0812">Transmembrane</keyword>
<feature type="transmembrane region" description="Helical" evidence="5">
    <location>
        <begin position="493"/>
        <end position="513"/>
    </location>
</feature>
<dbReference type="EMBL" id="CP028913">
    <property type="protein sequence ID" value="AWB96451.1"/>
    <property type="molecule type" value="Genomic_DNA"/>
</dbReference>
<dbReference type="CDD" id="cd13565">
    <property type="entry name" value="PBP2_PstS"/>
    <property type="match status" value="1"/>
</dbReference>
<dbReference type="InterPro" id="IPR050962">
    <property type="entry name" value="Phosphate-bind_PstS"/>
</dbReference>
<accession>A0A2S0WYS0</accession>
<evidence type="ECO:0000256" key="1">
    <source>
        <dbReference type="ARBA" id="ARBA00008725"/>
    </source>
</evidence>
<evidence type="ECO:0000313" key="8">
    <source>
        <dbReference type="EMBL" id="AWB96451.1"/>
    </source>
</evidence>
<dbReference type="Gene3D" id="3.40.190.10">
    <property type="entry name" value="Periplasmic binding protein-like II"/>
    <property type="match status" value="2"/>
</dbReference>
<keyword evidence="5" id="KW-0472">Membrane</keyword>
<dbReference type="SUPFAM" id="SSF53850">
    <property type="entry name" value="Periplasmic binding protein-like II"/>
    <property type="match status" value="1"/>
</dbReference>
<evidence type="ECO:0000256" key="4">
    <source>
        <dbReference type="SAM" id="MobiDB-lite"/>
    </source>
</evidence>
<dbReference type="NCBIfam" id="TIGR00975">
    <property type="entry name" value="3a0107s03"/>
    <property type="match status" value="1"/>
</dbReference>
<evidence type="ECO:0000256" key="5">
    <source>
        <dbReference type="SAM" id="Phobius"/>
    </source>
</evidence>
<dbReference type="RefSeq" id="WP_108596248.1">
    <property type="nucleotide sequence ID" value="NZ_CP028913.1"/>
</dbReference>
<comment type="similarity">
    <text evidence="1">Belongs to the PstS family.</text>
</comment>
<evidence type="ECO:0000256" key="2">
    <source>
        <dbReference type="ARBA" id="ARBA00022448"/>
    </source>
</evidence>
<keyword evidence="5" id="KW-1133">Transmembrane helix</keyword>